<sequence>MTTEKVRTFDSGANRSSEEGKLDFEGFLSPLVLERYA</sequence>
<protein>
    <submittedName>
        <fullName evidence="1">Uncharacterized protein</fullName>
    </submittedName>
</protein>
<feature type="non-terminal residue" evidence="1">
    <location>
        <position position="37"/>
    </location>
</feature>
<name>A0A0F8WAY1_9ZZZZ</name>
<dbReference type="EMBL" id="LAZR01066247">
    <property type="protein sequence ID" value="KKK53952.1"/>
    <property type="molecule type" value="Genomic_DNA"/>
</dbReference>
<organism evidence="1">
    <name type="scientific">marine sediment metagenome</name>
    <dbReference type="NCBI Taxonomy" id="412755"/>
    <lineage>
        <taxon>unclassified sequences</taxon>
        <taxon>metagenomes</taxon>
        <taxon>ecological metagenomes</taxon>
    </lineage>
</organism>
<comment type="caution">
    <text evidence="1">The sequence shown here is derived from an EMBL/GenBank/DDBJ whole genome shotgun (WGS) entry which is preliminary data.</text>
</comment>
<dbReference type="AlphaFoldDB" id="A0A0F8WAY1"/>
<proteinExistence type="predicted"/>
<accession>A0A0F8WAY1</accession>
<gene>
    <name evidence="1" type="ORF">LCGC14_3089650</name>
</gene>
<reference evidence="1" key="1">
    <citation type="journal article" date="2015" name="Nature">
        <title>Complex archaea that bridge the gap between prokaryotes and eukaryotes.</title>
        <authorList>
            <person name="Spang A."/>
            <person name="Saw J.H."/>
            <person name="Jorgensen S.L."/>
            <person name="Zaremba-Niedzwiedzka K."/>
            <person name="Martijn J."/>
            <person name="Lind A.E."/>
            <person name="van Eijk R."/>
            <person name="Schleper C."/>
            <person name="Guy L."/>
            <person name="Ettema T.J."/>
        </authorList>
    </citation>
    <scope>NUCLEOTIDE SEQUENCE</scope>
</reference>
<evidence type="ECO:0000313" key="1">
    <source>
        <dbReference type="EMBL" id="KKK53952.1"/>
    </source>
</evidence>